<organism evidence="5">
    <name type="scientific">Testudinid alphaherpesvirus 3</name>
    <dbReference type="NCBI Taxonomy" id="2560801"/>
    <lineage>
        <taxon>Viruses</taxon>
        <taxon>Duplodnaviria</taxon>
        <taxon>Heunggongvirae</taxon>
        <taxon>Peploviricota</taxon>
        <taxon>Herviviricetes</taxon>
        <taxon>Herpesvirales</taxon>
        <taxon>Orthoherpesviridae</taxon>
        <taxon>Alphaherpesvirinae</taxon>
        <taxon>Scutavirus</taxon>
        <taxon>Scutavirus testudinidalpha3</taxon>
    </lineage>
</organism>
<evidence type="ECO:0000256" key="1">
    <source>
        <dbReference type="SAM" id="Phobius"/>
    </source>
</evidence>
<dbReference type="InterPro" id="IPR038631">
    <property type="entry name" value="Glycoprot_B_PH2_sf"/>
</dbReference>
<reference evidence="5" key="1">
    <citation type="journal article" date="2015" name="PLoS ONE">
        <title>A Genomic Approach to Unravel Host-Pathogen Interaction in Chelonians: The Example of Testudinid Herpesvirus 3.</title>
        <authorList>
            <person name="Origgi F.C."/>
            <person name="Tecilla M."/>
            <person name="Pilo P."/>
            <person name="Aloisio F."/>
            <person name="Otten P."/>
            <person name="Aguilar-Bultet L."/>
            <person name="Sattler U."/>
            <person name="Roccabianca P."/>
            <person name="Romero C.H."/>
            <person name="Bloom D.C."/>
            <person name="Jacobson E.R."/>
        </authorList>
    </citation>
    <scope>NUCLEOTIDE SEQUENCE</scope>
    <source>
        <strain evidence="5">CH6883/03</strain>
    </source>
</reference>
<dbReference type="SUPFAM" id="SSF161008">
    <property type="entry name" value="Viral glycoprotein ectodomain-like"/>
    <property type="match status" value="1"/>
</dbReference>
<feature type="domain" description="Herpesvirus Glycoprotein B PH-like" evidence="3">
    <location>
        <begin position="91"/>
        <end position="301"/>
    </location>
</feature>
<accession>A0A0K1R116</accession>
<keyword evidence="1" id="KW-1133">Transmembrane helix</keyword>
<feature type="domain" description="Herpesvirus Glycoprotein B PH-like" evidence="4">
    <location>
        <begin position="303"/>
        <end position="399"/>
    </location>
</feature>
<evidence type="ECO:0000259" key="2">
    <source>
        <dbReference type="Pfam" id="PF00606"/>
    </source>
</evidence>
<keyword evidence="1" id="KW-0812">Transmembrane</keyword>
<dbReference type="InterPro" id="IPR055341">
    <property type="entry name" value="Glycoprotein_B_ecto_C"/>
</dbReference>
<protein>
    <submittedName>
        <fullName evidence="5">Glycoprotein B</fullName>
    </submittedName>
</protein>
<evidence type="ECO:0000259" key="3">
    <source>
        <dbReference type="Pfam" id="PF17416"/>
    </source>
</evidence>
<dbReference type="Gene3D" id="2.30.29.100">
    <property type="match status" value="1"/>
</dbReference>
<feature type="domain" description="Herpesvirus glycoprotein B ectodomain C-terminal" evidence="2">
    <location>
        <begin position="429"/>
        <end position="650"/>
    </location>
</feature>
<evidence type="ECO:0000259" key="4">
    <source>
        <dbReference type="Pfam" id="PF17417"/>
    </source>
</evidence>
<dbReference type="Pfam" id="PF17416">
    <property type="entry name" value="Glycoprot_B_PH1"/>
    <property type="match status" value="1"/>
</dbReference>
<dbReference type="Pfam" id="PF00606">
    <property type="entry name" value="Glycoprotein_B"/>
    <property type="match status" value="1"/>
</dbReference>
<dbReference type="Gene3D" id="2.30.30.1230">
    <property type="match status" value="1"/>
</dbReference>
<dbReference type="Gene3D" id="1.20.5.1890">
    <property type="match status" value="1"/>
</dbReference>
<feature type="transmembrane region" description="Helical" evidence="1">
    <location>
        <begin position="706"/>
        <end position="729"/>
    </location>
</feature>
<proteinExistence type="predicted"/>
<dbReference type="InterPro" id="IPR035377">
    <property type="entry name" value="Glycoprot_B_PH1"/>
</dbReference>
<dbReference type="Gene3D" id="6.10.250.3280">
    <property type="match status" value="1"/>
</dbReference>
<name>A0A0K1R116_9ALPH</name>
<dbReference type="Pfam" id="PF17417">
    <property type="entry name" value="Glycoprot_B_PH2"/>
    <property type="match status" value="1"/>
</dbReference>
<keyword evidence="1" id="KW-0472">Membrane</keyword>
<dbReference type="InterPro" id="IPR035381">
    <property type="entry name" value="Glycoprot_B_PH2"/>
</dbReference>
<sequence>MIMWLSFMMTLWSLSLVYGQTIVPPTDDVGISMSELMENITNTEGLNTNFTICGLSTGTDIVRLSPPSPCHKYTEDNNYDEGIAVIFKEDIVPYVFPLTFYTKEVTTLTTYKDLWEKSIGHRTTIRYALQRDEIIDVDTKHMCSTESKVYQANTILTLRHKDAGEKTMLPLYPSRFGTDTTSSYSTVNETYVEFTWVIAGYKTCTTVNCRVIDTIAKSPYPYNYFSLATGDVVEMSPFYDRTDETKTETMNEDPEYFWIFENYSSVDRKTKEEIPARRRAFLQKPEFLVSWDVKKKQEQVCSMKLWQSVENVIRVEQNPSYHFTAKELTATFTAPMDQFDIKRLVNSNCVPTEGKKEIDRIYSSRYKDTHLRVNETQYYLATGGFLIMYQPLIAKSIADLAANQKPPSRVRREAEEPSTGLIESVRTAAFLQIQYTYDKLQAHNNAMFSRIVYAWCELQNRDITMWEQLNKINPSAVMSAIMKRRVSAKKLGDVVAVSDCLTIPRNKVRLINSMYITKGDLVGSGVCYSRPLVVYTFGNSTESLYGHLGENNEIIPYVGLTENCEPKSRKLFLYENAYMLYENYNFVRMVPLTDIPEVSTYINLDLTMLENVDFIALDVYSAGELKEANVNNLDELLRFQAADRHAISTLANAVYSTAGVEFLKGIEKIFAGFGVVGEAIGKAIGTIGGALAGVVSGVVGFFSNPFGGFTIILLVAGGLVAAFLAFKFIQLYKKDPMKTLFPMTAKSLAQRDPSDPDNVEEMDDEARRETMLIARRLHLLSAEQRLAARDLKRRNLPKFLGRFRHRNGYSKLIDEDTELHEIDDSSQ</sequence>
<dbReference type="EMBL" id="KP979730">
    <property type="protein sequence ID" value="AKV40647.1"/>
    <property type="molecule type" value="Genomic_DNA"/>
</dbReference>
<evidence type="ECO:0000313" key="5">
    <source>
        <dbReference type="EMBL" id="AKV40647.1"/>
    </source>
</evidence>